<protein>
    <submittedName>
        <fullName evidence="2">Uncharacterized protein</fullName>
    </submittedName>
</protein>
<reference evidence="2 3" key="1">
    <citation type="submission" date="2018-06" db="EMBL/GenBank/DDBJ databases">
        <title>Genomic Encyclopedia of Type Strains, Phase IV (KMG-IV): sequencing the most valuable type-strain genomes for metagenomic binning, comparative biology and taxonomic classification.</title>
        <authorList>
            <person name="Goeker M."/>
        </authorList>
    </citation>
    <scope>NUCLEOTIDE SEQUENCE [LARGE SCALE GENOMIC DNA]</scope>
    <source>
        <strain evidence="2 3">DSM 25619</strain>
    </source>
</reference>
<sequence length="133" mass="14751">MVENWKTRLLKAVDEDPRSDRAISLAVGLGVNTVNELRNTDKSPSIDKVLKLAAELGLNLGYVLWGGDQDKSPIRGDKEILQTLHRIEGLDQRGVEVVFSVIDTVINRQPSKQEQSSSGDQLELATPHREPKP</sequence>
<evidence type="ECO:0000256" key="1">
    <source>
        <dbReference type="SAM" id="MobiDB-lite"/>
    </source>
</evidence>
<comment type="caution">
    <text evidence="2">The sequence shown here is derived from an EMBL/GenBank/DDBJ whole genome shotgun (WGS) entry which is preliminary data.</text>
</comment>
<dbReference type="AlphaFoldDB" id="A0A366DPC4"/>
<proteinExistence type="predicted"/>
<dbReference type="RefSeq" id="WP_147245629.1">
    <property type="nucleotide sequence ID" value="NZ_JBHEEG010000011.1"/>
</dbReference>
<evidence type="ECO:0000313" key="2">
    <source>
        <dbReference type="EMBL" id="RBO91058.1"/>
    </source>
</evidence>
<dbReference type="EMBL" id="QNRH01000010">
    <property type="protein sequence ID" value="RBO91058.1"/>
    <property type="molecule type" value="Genomic_DNA"/>
</dbReference>
<dbReference type="InterPro" id="IPR010982">
    <property type="entry name" value="Lambda_DNA-bd_dom_sf"/>
</dbReference>
<gene>
    <name evidence="2" type="ORF">DFR47_11055</name>
</gene>
<dbReference type="Proteomes" id="UP000252893">
    <property type="component" value="Unassembled WGS sequence"/>
</dbReference>
<dbReference type="OrthoDB" id="9792157at2"/>
<evidence type="ECO:0000313" key="3">
    <source>
        <dbReference type="Proteomes" id="UP000252893"/>
    </source>
</evidence>
<dbReference type="SUPFAM" id="SSF47413">
    <property type="entry name" value="lambda repressor-like DNA-binding domains"/>
    <property type="match status" value="1"/>
</dbReference>
<organism evidence="2 3">
    <name type="scientific">Pseudochrobactrum asaccharolyticum</name>
    <dbReference type="NCBI Taxonomy" id="354351"/>
    <lineage>
        <taxon>Bacteria</taxon>
        <taxon>Pseudomonadati</taxon>
        <taxon>Pseudomonadota</taxon>
        <taxon>Alphaproteobacteria</taxon>
        <taxon>Hyphomicrobiales</taxon>
        <taxon>Brucellaceae</taxon>
        <taxon>Pseudochrobactrum</taxon>
    </lineage>
</organism>
<name>A0A366DPC4_9HYPH</name>
<feature type="region of interest" description="Disordered" evidence="1">
    <location>
        <begin position="109"/>
        <end position="133"/>
    </location>
</feature>
<dbReference type="GO" id="GO:0003677">
    <property type="term" value="F:DNA binding"/>
    <property type="evidence" value="ECO:0007669"/>
    <property type="project" value="InterPro"/>
</dbReference>
<feature type="compositionally biased region" description="Polar residues" evidence="1">
    <location>
        <begin position="109"/>
        <end position="120"/>
    </location>
</feature>
<accession>A0A366DPC4</accession>
<keyword evidence="3" id="KW-1185">Reference proteome</keyword>